<name>A0A975T6E0_9NOST</name>
<sequence>MTIFWHFGTQNQQIWDNIWLWVRKSCDFAISVIYQNNNRAIG</sequence>
<evidence type="ECO:0000313" key="1">
    <source>
        <dbReference type="EMBL" id="QXE23076.1"/>
    </source>
</evidence>
<proteinExistence type="predicted"/>
<dbReference type="EMBL" id="CP021056">
    <property type="protein sequence ID" value="QXE23076.1"/>
    <property type="molecule type" value="Genomic_DNA"/>
</dbReference>
<protein>
    <submittedName>
        <fullName evidence="1">Uncharacterized protein</fullName>
    </submittedName>
</protein>
<evidence type="ECO:0000313" key="2">
    <source>
        <dbReference type="Proteomes" id="UP000683511"/>
    </source>
</evidence>
<dbReference type="Proteomes" id="UP000683511">
    <property type="component" value="Chromosome"/>
</dbReference>
<dbReference type="KEGG" id="rsin:B6N60_01765"/>
<gene>
    <name evidence="1" type="ORF">B6N60_01765</name>
</gene>
<organism evidence="1 2">
    <name type="scientific">Richelia sinica FACHB-800</name>
    <dbReference type="NCBI Taxonomy" id="1357546"/>
    <lineage>
        <taxon>Bacteria</taxon>
        <taxon>Bacillati</taxon>
        <taxon>Cyanobacteriota</taxon>
        <taxon>Cyanophyceae</taxon>
        <taxon>Nostocales</taxon>
        <taxon>Nostocaceae</taxon>
        <taxon>Richelia</taxon>
    </lineage>
</organism>
<dbReference type="AlphaFoldDB" id="A0A975T6E0"/>
<keyword evidence="2" id="KW-1185">Reference proteome</keyword>
<accession>A0A975T6E0</accession>
<reference evidence="1" key="1">
    <citation type="submission" date="2017-04" db="EMBL/GenBank/DDBJ databases">
        <title>Genome deletions in a multicellular cyanobacterial endosymbiont for morphological adaptation in marine diatoms.</title>
        <authorList>
            <person name="Wang Y."/>
            <person name="Gao H."/>
            <person name="Li R."/>
            <person name="Xu X."/>
        </authorList>
    </citation>
    <scope>NUCLEOTIDE SEQUENCE</scope>
    <source>
        <strain evidence="1">FACHB 800</strain>
    </source>
</reference>